<feature type="region of interest" description="Disordered" evidence="1">
    <location>
        <begin position="1"/>
        <end position="23"/>
    </location>
</feature>
<protein>
    <submittedName>
        <fullName evidence="3">Secreted protein</fullName>
    </submittedName>
</protein>
<evidence type="ECO:0000313" key="2">
    <source>
        <dbReference type="Proteomes" id="UP000095280"/>
    </source>
</evidence>
<evidence type="ECO:0000313" key="3">
    <source>
        <dbReference type="WBParaSite" id="maker-uti_cns_0009437-snap-gene-0.3-mRNA-1"/>
    </source>
</evidence>
<feature type="compositionally biased region" description="Pro residues" evidence="1">
    <location>
        <begin position="1"/>
        <end position="11"/>
    </location>
</feature>
<proteinExistence type="predicted"/>
<dbReference type="WBParaSite" id="maker-uti_cns_0009437-snap-gene-0.3-mRNA-1">
    <property type="protein sequence ID" value="maker-uti_cns_0009437-snap-gene-0.3-mRNA-1"/>
    <property type="gene ID" value="maker-uti_cns_0009437-snap-gene-0.3"/>
</dbReference>
<keyword evidence="2" id="KW-1185">Reference proteome</keyword>
<dbReference type="Proteomes" id="UP000095280">
    <property type="component" value="Unplaced"/>
</dbReference>
<organism evidence="2 3">
    <name type="scientific">Macrostomum lignano</name>
    <dbReference type="NCBI Taxonomy" id="282301"/>
    <lineage>
        <taxon>Eukaryota</taxon>
        <taxon>Metazoa</taxon>
        <taxon>Spiralia</taxon>
        <taxon>Lophotrochozoa</taxon>
        <taxon>Platyhelminthes</taxon>
        <taxon>Rhabditophora</taxon>
        <taxon>Macrostomorpha</taxon>
        <taxon>Macrostomida</taxon>
        <taxon>Macrostomidae</taxon>
        <taxon>Macrostomum</taxon>
    </lineage>
</organism>
<accession>A0A1I8I3B0</accession>
<dbReference type="AlphaFoldDB" id="A0A1I8I3B0"/>
<reference evidence="3" key="1">
    <citation type="submission" date="2016-11" db="UniProtKB">
        <authorList>
            <consortium name="WormBaseParasite"/>
        </authorList>
    </citation>
    <scope>IDENTIFICATION</scope>
</reference>
<name>A0A1I8I3B0_9PLAT</name>
<sequence length="222" mass="25726">ALRLYPTPPYPKAQDLQSLTTHPQPHVFPRERATQQVYKKAPKLALLRSRARLLLHLLIAQNQSTFTKQHRDEQVQLHLPGTAGPGLHDRRWPGHQVPGVQLQRHHRWHSLGSGVRQQLLHLLQVLRHHYDSGIEHHFRGIVHRHAIRRRLWHVQQPLAILVRLLCLRQRPVQLRLRCRARRRAADAGSAAPDRRYAAQLLNNSTACATANCRFNNTLHQSL</sequence>
<evidence type="ECO:0000256" key="1">
    <source>
        <dbReference type="SAM" id="MobiDB-lite"/>
    </source>
</evidence>